<sequence>MFIMSILAPKLANITKSTMRIPLPSSKDNVLAPRNVDRLISACAIMIAEETVDLSSDIIQEFISILLRDIEPYHCMHDNWKAEVLIHMYVYMGRLMTSGYRECINIINYKIYIAMLVLLSSKWCLDYNLQNIDCQIILCNYGYTMSLQLLNRIEITLLEMLEFNLMVKPAEYMRACFTM</sequence>
<reference evidence="1" key="1">
    <citation type="journal article" date="2019" name="Philos. Trans. R. Soc. Lond., B, Biol. Sci.">
        <title>Targeted metagenomic recovery of four divergent viruses reveals shared and distinctive characteristics of giant viruses of marine eukaryotes.</title>
        <authorList>
            <person name="Needham D.M."/>
            <person name="Poirier C."/>
            <person name="Hehenberger E."/>
            <person name="Jimenez V."/>
            <person name="Swalwell J.E."/>
            <person name="Santoro A.E."/>
            <person name="Worden A.Z."/>
        </authorList>
    </citation>
    <scope>NUCLEOTIDE SEQUENCE</scope>
    <source>
        <strain evidence="1">OPacV-662</strain>
    </source>
</reference>
<dbReference type="EMBL" id="MN448282">
    <property type="protein sequence ID" value="QFG74184.1"/>
    <property type="molecule type" value="Genomic_DNA"/>
</dbReference>
<evidence type="ECO:0008006" key="2">
    <source>
        <dbReference type="Google" id="ProtNLM"/>
    </source>
</evidence>
<proteinExistence type="predicted"/>
<dbReference type="Gene3D" id="1.10.472.10">
    <property type="entry name" value="Cyclin-like"/>
    <property type="match status" value="1"/>
</dbReference>
<organism evidence="1">
    <name type="scientific">Megaviridae environmental sample</name>
    <dbReference type="NCBI Taxonomy" id="1737588"/>
    <lineage>
        <taxon>Viruses</taxon>
        <taxon>Varidnaviria</taxon>
        <taxon>Bamfordvirae</taxon>
        <taxon>Nucleocytoviricota</taxon>
        <taxon>Megaviricetes</taxon>
        <taxon>Imitervirales</taxon>
        <taxon>Mimiviridae</taxon>
        <taxon>environmental samples</taxon>
    </lineage>
</organism>
<evidence type="ECO:0000313" key="1">
    <source>
        <dbReference type="EMBL" id="QFG74184.1"/>
    </source>
</evidence>
<protein>
    <recommendedName>
        <fullName evidence="2">Cyclin N-terminal domain-containing protein</fullName>
    </recommendedName>
</protein>
<name>A0A5J6VJX1_9VIRU</name>
<accession>A0A5J6VJX1</accession>